<dbReference type="STRING" id="391936.S7S_17835"/>
<dbReference type="Proteomes" id="UP000006764">
    <property type="component" value="Chromosome"/>
</dbReference>
<reference evidence="2 3" key="1">
    <citation type="journal article" date="2012" name="J. Bacteriol.">
        <title>Genome sequence of an alkane-degrading bacterium, Alcanivorax pacificus type strain W11-5, isolated from deep sea sediment.</title>
        <authorList>
            <person name="Lai Q."/>
            <person name="Shao Z."/>
        </authorList>
    </citation>
    <scope>NUCLEOTIDE SEQUENCE [LARGE SCALE GENOMIC DNA]</scope>
    <source>
        <strain evidence="2 3">W11-5</strain>
    </source>
</reference>
<keyword evidence="1" id="KW-0732">Signal</keyword>
<dbReference type="KEGG" id="apac:S7S_17835"/>
<name>A0A0B4XNQ9_9GAMM</name>
<dbReference type="OrthoDB" id="5772858at2"/>
<protein>
    <recommendedName>
        <fullName evidence="4">Late embryogenesis abundant protein</fullName>
    </recommendedName>
</protein>
<evidence type="ECO:0000313" key="2">
    <source>
        <dbReference type="EMBL" id="AJD49979.1"/>
    </source>
</evidence>
<feature type="signal peptide" evidence="1">
    <location>
        <begin position="1"/>
        <end position="18"/>
    </location>
</feature>
<keyword evidence="3" id="KW-1185">Reference proteome</keyword>
<dbReference type="EMBL" id="CP004387">
    <property type="protein sequence ID" value="AJD49979.1"/>
    <property type="molecule type" value="Genomic_DNA"/>
</dbReference>
<evidence type="ECO:0000256" key="1">
    <source>
        <dbReference type="SAM" id="SignalP"/>
    </source>
</evidence>
<organism evidence="2 3">
    <name type="scientific">Isoalcanivorax pacificus W11-5</name>
    <dbReference type="NCBI Taxonomy" id="391936"/>
    <lineage>
        <taxon>Bacteria</taxon>
        <taxon>Pseudomonadati</taxon>
        <taxon>Pseudomonadota</taxon>
        <taxon>Gammaproteobacteria</taxon>
        <taxon>Oceanospirillales</taxon>
        <taxon>Alcanivoracaceae</taxon>
        <taxon>Isoalcanivorax</taxon>
    </lineage>
</organism>
<feature type="chain" id="PRO_5002112036" description="Late embryogenesis abundant protein" evidence="1">
    <location>
        <begin position="19"/>
        <end position="80"/>
    </location>
</feature>
<dbReference type="AlphaFoldDB" id="A0A0B4XNQ9"/>
<evidence type="ECO:0008006" key="4">
    <source>
        <dbReference type="Google" id="ProtNLM"/>
    </source>
</evidence>
<evidence type="ECO:0000313" key="3">
    <source>
        <dbReference type="Proteomes" id="UP000006764"/>
    </source>
</evidence>
<dbReference type="RefSeq" id="WP_008734681.1">
    <property type="nucleotide sequence ID" value="NZ_CP004387.1"/>
</dbReference>
<dbReference type="HOGENOM" id="CLU_2581925_0_0_6"/>
<dbReference type="PROSITE" id="PS51257">
    <property type="entry name" value="PROKAR_LIPOPROTEIN"/>
    <property type="match status" value="1"/>
</dbReference>
<proteinExistence type="predicted"/>
<sequence length="80" mass="8455">MKKVSLAGLALISVFAIAACDQGPAEKAGENVDDAGERIEKTWDSATGNEGAMEKAGRAVDETYEDTKDAVKDTYEDATN</sequence>
<accession>A0A0B4XNQ9</accession>
<gene>
    <name evidence="2" type="ORF">S7S_17835</name>
</gene>